<gene>
    <name evidence="1" type="ORF">K227x_59320</name>
</gene>
<evidence type="ECO:0000313" key="1">
    <source>
        <dbReference type="EMBL" id="QDT07505.1"/>
    </source>
</evidence>
<dbReference type="Proteomes" id="UP000318538">
    <property type="component" value="Chromosome"/>
</dbReference>
<dbReference type="EMBL" id="CP036525">
    <property type="protein sequence ID" value="QDT07505.1"/>
    <property type="molecule type" value="Genomic_DNA"/>
</dbReference>
<dbReference type="AlphaFoldDB" id="A0A517NK39"/>
<reference evidence="1 2" key="1">
    <citation type="submission" date="2019-02" db="EMBL/GenBank/DDBJ databases">
        <title>Deep-cultivation of Planctomycetes and their phenomic and genomic characterization uncovers novel biology.</title>
        <authorList>
            <person name="Wiegand S."/>
            <person name="Jogler M."/>
            <person name="Boedeker C."/>
            <person name="Pinto D."/>
            <person name="Vollmers J."/>
            <person name="Rivas-Marin E."/>
            <person name="Kohn T."/>
            <person name="Peeters S.H."/>
            <person name="Heuer A."/>
            <person name="Rast P."/>
            <person name="Oberbeckmann S."/>
            <person name="Bunk B."/>
            <person name="Jeske O."/>
            <person name="Meyerdierks A."/>
            <person name="Storesund J.E."/>
            <person name="Kallscheuer N."/>
            <person name="Luecker S."/>
            <person name="Lage O.M."/>
            <person name="Pohl T."/>
            <person name="Merkel B.J."/>
            <person name="Hornburger P."/>
            <person name="Mueller R.-W."/>
            <person name="Bruemmer F."/>
            <person name="Labrenz M."/>
            <person name="Spormann A.M."/>
            <person name="Op den Camp H."/>
            <person name="Overmann J."/>
            <person name="Amann R."/>
            <person name="Jetten M.S.M."/>
            <person name="Mascher T."/>
            <person name="Medema M.H."/>
            <person name="Devos D.P."/>
            <person name="Kaster A.-K."/>
            <person name="Ovreas L."/>
            <person name="Rohde M."/>
            <person name="Galperin M.Y."/>
            <person name="Jogler C."/>
        </authorList>
    </citation>
    <scope>NUCLEOTIDE SEQUENCE [LARGE SCALE GENOMIC DNA]</scope>
    <source>
        <strain evidence="1 2">K22_7</strain>
    </source>
</reference>
<dbReference type="KEGG" id="rlc:K227x_59320"/>
<proteinExistence type="predicted"/>
<sequence length="265" mass="30310">MGRSDEIHREFQEILENSTPDRLSAASSITANRCNVPRFIPEGEVKTTESTTEDELEEAFLAEPRFGLDLLHTDFEDRIARFIKSRLYGIAEKNQSEAIRDIYCNTMVSLAELAKKPDFDWRDPMRIVIDIARKRVADHFRVRKRSHKQDIDGALDAIAAALSGTQVEAAWQITSEDDRARFRRVLSTAIETKLTPKEVDVASCYVDHFEEFTPNNIYGPLAARVSERTGKIETAMTVKKQWKQARAKLMRELAKNGFTFPDIEE</sequence>
<organism evidence="1 2">
    <name type="scientific">Rubripirellula lacrimiformis</name>
    <dbReference type="NCBI Taxonomy" id="1930273"/>
    <lineage>
        <taxon>Bacteria</taxon>
        <taxon>Pseudomonadati</taxon>
        <taxon>Planctomycetota</taxon>
        <taxon>Planctomycetia</taxon>
        <taxon>Pirellulales</taxon>
        <taxon>Pirellulaceae</taxon>
        <taxon>Rubripirellula</taxon>
    </lineage>
</organism>
<accession>A0A517NK39</accession>
<evidence type="ECO:0000313" key="2">
    <source>
        <dbReference type="Proteomes" id="UP000318538"/>
    </source>
</evidence>
<name>A0A517NK39_9BACT</name>
<keyword evidence="2" id="KW-1185">Reference proteome</keyword>
<protein>
    <submittedName>
        <fullName evidence="1">Uncharacterized protein</fullName>
    </submittedName>
</protein>